<organism evidence="1">
    <name type="scientific">Arundo donax</name>
    <name type="common">Giant reed</name>
    <name type="synonym">Donax arundinaceus</name>
    <dbReference type="NCBI Taxonomy" id="35708"/>
    <lineage>
        <taxon>Eukaryota</taxon>
        <taxon>Viridiplantae</taxon>
        <taxon>Streptophyta</taxon>
        <taxon>Embryophyta</taxon>
        <taxon>Tracheophyta</taxon>
        <taxon>Spermatophyta</taxon>
        <taxon>Magnoliopsida</taxon>
        <taxon>Liliopsida</taxon>
        <taxon>Poales</taxon>
        <taxon>Poaceae</taxon>
        <taxon>PACMAD clade</taxon>
        <taxon>Arundinoideae</taxon>
        <taxon>Arundineae</taxon>
        <taxon>Arundo</taxon>
    </lineage>
</organism>
<protein>
    <submittedName>
        <fullName evidence="1">Uncharacterized protein</fullName>
    </submittedName>
</protein>
<proteinExistence type="predicted"/>
<accession>A0A0A9BRS0</accession>
<reference evidence="1" key="1">
    <citation type="submission" date="2014-09" db="EMBL/GenBank/DDBJ databases">
        <authorList>
            <person name="Magalhaes I.L.F."/>
            <person name="Oliveira U."/>
            <person name="Santos F.R."/>
            <person name="Vidigal T.H.D.A."/>
            <person name="Brescovit A.D."/>
            <person name="Santos A.J."/>
        </authorList>
    </citation>
    <scope>NUCLEOTIDE SEQUENCE</scope>
    <source>
        <tissue evidence="1">Shoot tissue taken approximately 20 cm above the soil surface</tissue>
    </source>
</reference>
<name>A0A0A9BRS0_ARUDO</name>
<dbReference type="AlphaFoldDB" id="A0A0A9BRS0"/>
<evidence type="ECO:0000313" key="1">
    <source>
        <dbReference type="EMBL" id="JAD62027.1"/>
    </source>
</evidence>
<reference evidence="1" key="2">
    <citation type="journal article" date="2015" name="Data Brief">
        <title>Shoot transcriptome of the giant reed, Arundo donax.</title>
        <authorList>
            <person name="Barrero R.A."/>
            <person name="Guerrero F.D."/>
            <person name="Moolhuijzen P."/>
            <person name="Goolsby J.A."/>
            <person name="Tidwell J."/>
            <person name="Bellgard S.E."/>
            <person name="Bellgard M.I."/>
        </authorList>
    </citation>
    <scope>NUCLEOTIDE SEQUENCE</scope>
    <source>
        <tissue evidence="1">Shoot tissue taken approximately 20 cm above the soil surface</tissue>
    </source>
</reference>
<dbReference type="EMBL" id="GBRH01235868">
    <property type="protein sequence ID" value="JAD62027.1"/>
    <property type="molecule type" value="Transcribed_RNA"/>
</dbReference>
<sequence length="21" mass="2434">MLRSDCITDLDNNRPFLTTHA</sequence>